<dbReference type="Pfam" id="PF20028">
    <property type="entry name" value="VMAP-C"/>
    <property type="match status" value="1"/>
</dbReference>
<sequence>MLVANVLTSIPEMRAETLLAVMTGKLSRHISVGESPLQQVFYFNIVRKCLEEDDVRRALISAVEDLASGSPKVNQIRRLLGLAADNLAEDDAQYIEGLLRECETEKLVALYHAAMGRTSFLYPAGLTTVLDVFHYLVDMNVDRDALAPHLRFVALLTSLMAMEAPVSSELLSALRRWALRKRDALRDDGAHVAATELDVLLHQPLPFQARDDFPICLIIEIEPLPAPHDERNIYRVTPWNQADQTRWAPVRGYDAFIPFPELGPHILGLVREAEESWGYGVRGPLVIEFLLAPELINLPVDQWTWQARTALQPRALGMDYEVVLRSGPLLRPRHKHGRWMNRWERLMTTEGEVHLMPLHEETDLQVIHGQLIATDRVVTSVLSGPPDREPGCSQLEAVIDAGVPAVLWCRDATVNGEFRSMLHDALLPTKLKSLPTSIKLLRASTMAGETQSQACRHVSLIWDDPNHRIPDIRPLGPSTI</sequence>
<dbReference type="RefSeq" id="WP_380758730.1">
    <property type="nucleotide sequence ID" value="NZ_JBHSRF010000054.1"/>
</dbReference>
<dbReference type="Proteomes" id="UP001596137">
    <property type="component" value="Unassembled WGS sequence"/>
</dbReference>
<gene>
    <name evidence="4" type="ORF">ACFP1K_27980</name>
</gene>
<comment type="caution">
    <text evidence="4">The sequence shown here is derived from an EMBL/GenBank/DDBJ whole genome shotgun (WGS) entry which is preliminary data.</text>
</comment>
<feature type="domain" description="Effector-associated" evidence="2">
    <location>
        <begin position="5"/>
        <end position="80"/>
    </location>
</feature>
<evidence type="ECO:0000259" key="3">
    <source>
        <dbReference type="Pfam" id="PF20028"/>
    </source>
</evidence>
<dbReference type="Pfam" id="PF19956">
    <property type="entry name" value="EAD2"/>
    <property type="match status" value="1"/>
</dbReference>
<feature type="domain" description="vWA-MoxR associated protein C-terminal" evidence="3">
    <location>
        <begin position="234"/>
        <end position="465"/>
    </location>
</feature>
<dbReference type="InterPro" id="IPR045450">
    <property type="entry name" value="VMAP_C"/>
</dbReference>
<name>A0ABW1NP98_9ACTN</name>
<evidence type="ECO:0000313" key="4">
    <source>
        <dbReference type="EMBL" id="MFC6085031.1"/>
    </source>
</evidence>
<evidence type="ECO:0000259" key="1">
    <source>
        <dbReference type="Pfam" id="PF19916"/>
    </source>
</evidence>
<feature type="domain" description="vWA-MoxR associated protein middle region 0" evidence="1">
    <location>
        <begin position="88"/>
        <end position="186"/>
    </location>
</feature>
<dbReference type="InterPro" id="IPR045431">
    <property type="entry name" value="EAD2"/>
</dbReference>
<dbReference type="Pfam" id="PF19916">
    <property type="entry name" value="VMAP-M0"/>
    <property type="match status" value="1"/>
</dbReference>
<proteinExistence type="predicted"/>
<reference evidence="5" key="1">
    <citation type="journal article" date="2019" name="Int. J. Syst. Evol. Microbiol.">
        <title>The Global Catalogue of Microorganisms (GCM) 10K type strain sequencing project: providing services to taxonomists for standard genome sequencing and annotation.</title>
        <authorList>
            <consortium name="The Broad Institute Genomics Platform"/>
            <consortium name="The Broad Institute Genome Sequencing Center for Infectious Disease"/>
            <person name="Wu L."/>
            <person name="Ma J."/>
        </authorList>
    </citation>
    <scope>NUCLEOTIDE SEQUENCE [LARGE SCALE GENOMIC DNA]</scope>
    <source>
        <strain evidence="5">JCM 30346</strain>
    </source>
</reference>
<protein>
    <submittedName>
        <fullName evidence="4">Uncharacterized protein</fullName>
    </submittedName>
</protein>
<evidence type="ECO:0000259" key="2">
    <source>
        <dbReference type="Pfam" id="PF19956"/>
    </source>
</evidence>
<evidence type="ECO:0000313" key="5">
    <source>
        <dbReference type="Proteomes" id="UP001596137"/>
    </source>
</evidence>
<accession>A0ABW1NP98</accession>
<dbReference type="EMBL" id="JBHSRF010000054">
    <property type="protein sequence ID" value="MFC6085031.1"/>
    <property type="molecule type" value="Genomic_DNA"/>
</dbReference>
<dbReference type="InterPro" id="IPR045555">
    <property type="entry name" value="VMAP-M0"/>
</dbReference>
<keyword evidence="5" id="KW-1185">Reference proteome</keyword>
<organism evidence="4 5">
    <name type="scientific">Sphaerisporangium aureirubrum</name>
    <dbReference type="NCBI Taxonomy" id="1544736"/>
    <lineage>
        <taxon>Bacteria</taxon>
        <taxon>Bacillati</taxon>
        <taxon>Actinomycetota</taxon>
        <taxon>Actinomycetes</taxon>
        <taxon>Streptosporangiales</taxon>
        <taxon>Streptosporangiaceae</taxon>
        <taxon>Sphaerisporangium</taxon>
    </lineage>
</organism>